<protein>
    <submittedName>
        <fullName evidence="1">Uncharacterized protein</fullName>
    </submittedName>
</protein>
<gene>
    <name evidence="1" type="ORF">FA95DRAFT_222495</name>
</gene>
<reference evidence="1" key="2">
    <citation type="journal article" date="2022" name="New Phytol.">
        <title>Evolutionary transition to the ectomycorrhizal habit in the genomes of a hyperdiverse lineage of mushroom-forming fungi.</title>
        <authorList>
            <person name="Looney B."/>
            <person name="Miyauchi S."/>
            <person name="Morin E."/>
            <person name="Drula E."/>
            <person name="Courty P.E."/>
            <person name="Kohler A."/>
            <person name="Kuo A."/>
            <person name="LaButti K."/>
            <person name="Pangilinan J."/>
            <person name="Lipzen A."/>
            <person name="Riley R."/>
            <person name="Andreopoulos W."/>
            <person name="He G."/>
            <person name="Johnson J."/>
            <person name="Nolan M."/>
            <person name="Tritt A."/>
            <person name="Barry K.W."/>
            <person name="Grigoriev I.V."/>
            <person name="Nagy L.G."/>
            <person name="Hibbett D."/>
            <person name="Henrissat B."/>
            <person name="Matheny P.B."/>
            <person name="Labbe J."/>
            <person name="Martin F.M."/>
        </authorList>
    </citation>
    <scope>NUCLEOTIDE SEQUENCE</scope>
    <source>
        <strain evidence="1">FP105234-sp</strain>
    </source>
</reference>
<reference evidence="1" key="1">
    <citation type="submission" date="2021-02" db="EMBL/GenBank/DDBJ databases">
        <authorList>
            <consortium name="DOE Joint Genome Institute"/>
            <person name="Ahrendt S."/>
            <person name="Looney B.P."/>
            <person name="Miyauchi S."/>
            <person name="Morin E."/>
            <person name="Drula E."/>
            <person name="Courty P.E."/>
            <person name="Chicoki N."/>
            <person name="Fauchery L."/>
            <person name="Kohler A."/>
            <person name="Kuo A."/>
            <person name="Labutti K."/>
            <person name="Pangilinan J."/>
            <person name="Lipzen A."/>
            <person name="Riley R."/>
            <person name="Andreopoulos W."/>
            <person name="He G."/>
            <person name="Johnson J."/>
            <person name="Barry K.W."/>
            <person name="Grigoriev I.V."/>
            <person name="Nagy L."/>
            <person name="Hibbett D."/>
            <person name="Henrissat B."/>
            <person name="Matheny P.B."/>
            <person name="Labbe J."/>
            <person name="Martin F."/>
        </authorList>
    </citation>
    <scope>NUCLEOTIDE SEQUENCE</scope>
    <source>
        <strain evidence="1">FP105234-sp</strain>
    </source>
</reference>
<proteinExistence type="predicted"/>
<sequence>MGIPIDAAFETSVLTGRKNRASCRRLARYQLFSRVLLAFRVHTSKRAALAGQGVRIPRTMLPRLQGAWRLADNGRVLMSLSIRRRAGSAAAYLVAIEERSIPATSCASPALLRRTGSFVMPPIVWQPSLPAHAVLLLTWRRGSQRASALSRARRILGMGTS</sequence>
<dbReference type="EMBL" id="MU275973">
    <property type="protein sequence ID" value="KAI0044715.1"/>
    <property type="molecule type" value="Genomic_DNA"/>
</dbReference>
<comment type="caution">
    <text evidence="1">The sequence shown here is derived from an EMBL/GenBank/DDBJ whole genome shotgun (WGS) entry which is preliminary data.</text>
</comment>
<keyword evidence="2" id="KW-1185">Reference proteome</keyword>
<dbReference type="Proteomes" id="UP000814033">
    <property type="component" value="Unassembled WGS sequence"/>
</dbReference>
<evidence type="ECO:0000313" key="1">
    <source>
        <dbReference type="EMBL" id="KAI0044715.1"/>
    </source>
</evidence>
<evidence type="ECO:0000313" key="2">
    <source>
        <dbReference type="Proteomes" id="UP000814033"/>
    </source>
</evidence>
<organism evidence="1 2">
    <name type="scientific">Auriscalpium vulgare</name>
    <dbReference type="NCBI Taxonomy" id="40419"/>
    <lineage>
        <taxon>Eukaryota</taxon>
        <taxon>Fungi</taxon>
        <taxon>Dikarya</taxon>
        <taxon>Basidiomycota</taxon>
        <taxon>Agaricomycotina</taxon>
        <taxon>Agaricomycetes</taxon>
        <taxon>Russulales</taxon>
        <taxon>Auriscalpiaceae</taxon>
        <taxon>Auriscalpium</taxon>
    </lineage>
</organism>
<name>A0ACB8RM82_9AGAM</name>
<accession>A0ACB8RM82</accession>